<dbReference type="Proteomes" id="UP000076976">
    <property type="component" value="Unassembled WGS sequence"/>
</dbReference>
<dbReference type="AlphaFoldDB" id="A0A176QBX3"/>
<evidence type="ECO:0008006" key="4">
    <source>
        <dbReference type="Google" id="ProtNLM"/>
    </source>
</evidence>
<feature type="transmembrane region" description="Helical" evidence="1">
    <location>
        <begin position="243"/>
        <end position="263"/>
    </location>
</feature>
<feature type="transmembrane region" description="Helical" evidence="1">
    <location>
        <begin position="434"/>
        <end position="453"/>
    </location>
</feature>
<dbReference type="RefSeq" id="WP_068276085.1">
    <property type="nucleotide sequence ID" value="NZ_LQZG01000003.1"/>
</dbReference>
<evidence type="ECO:0000313" key="2">
    <source>
        <dbReference type="EMBL" id="OAB87166.1"/>
    </source>
</evidence>
<dbReference type="STRING" id="262209.AWH69_12490"/>
<feature type="transmembrane region" description="Helical" evidence="1">
    <location>
        <begin position="172"/>
        <end position="188"/>
    </location>
</feature>
<evidence type="ECO:0000256" key="1">
    <source>
        <dbReference type="SAM" id="Phobius"/>
    </source>
</evidence>
<accession>A0A176QBX3</accession>
<feature type="transmembrane region" description="Helical" evidence="1">
    <location>
        <begin position="377"/>
        <end position="398"/>
    </location>
</feature>
<feature type="transmembrane region" description="Helical" evidence="1">
    <location>
        <begin position="404"/>
        <end position="422"/>
    </location>
</feature>
<feature type="transmembrane region" description="Helical" evidence="1">
    <location>
        <begin position="146"/>
        <end position="165"/>
    </location>
</feature>
<protein>
    <recommendedName>
        <fullName evidence="4">Glycosyltransferase RgtA/B/C/D-like domain-containing protein</fullName>
    </recommendedName>
</protein>
<reference evidence="2 3" key="1">
    <citation type="submission" date="2016-01" db="EMBL/GenBank/DDBJ databases">
        <title>Janibacter melonis strain CD11_4 genome sequencing and assembly.</title>
        <authorList>
            <person name="Nair G.R."/>
            <person name="Kaur G."/>
            <person name="Chander A.M."/>
            <person name="Mayilraj S."/>
        </authorList>
    </citation>
    <scope>NUCLEOTIDE SEQUENCE [LARGE SCALE GENOMIC DNA]</scope>
    <source>
        <strain evidence="2 3">CD11-4</strain>
    </source>
</reference>
<keyword evidence="1" id="KW-0812">Transmembrane</keyword>
<sequence length="674" mass="72335">MSGHPHLKAYVSSAAGILVGGLAFFGVLLNFGWNPGRTATAFGFASNFFDIQARALLEGHLAVPDNSLGIEGFVVGDKTYMYFPPFPALARMPILLITDEFDGRLTVLMMAIAWSIFAVMSARLVWLARACMPGSTPATVPEHVAAAALIAAITGGTVLTFDAALPWVYHEVYTWAAAFFMTAAYWLVRFGLHPSTRSAVWVGAATLGAVMTRTTGGFALAGVCIALGLYVAVGRHRVHRPAAVALVAAGMAPVTASVALNMVKFNHPYLFPLEDQVWTTVNSHRRIALEANGGTITGPQFIQSTLHAYLRPDGIRFTEYFPWVSLPSQPALPVGDVVLDQTYRTGSVTAFMPMLTLLTLVALLAIPAMVRQRRAKVLLPPLVATILLIGPVLMYGYITHRYTSEFVPLLAVGGAIGLWVSWRAAGRIAPWAQWTLVTLTVVGAVLSLVAQVLTAQPAAALTQRGAGLEHHVARQLALPGSAAVRPLVLKGKELPEDGPADALFVRGECDALFIGTGDSFEPWVLVEQRPLVVGLSLGKKFSKGRVPLYIIDGPQRRRVVLEIADTRLARLVITAPDGEVAGEWFPMHRGSEVRLGLGVPSELGHVDVTSTPGGHVAYVPWSTYDDTTLSTRPGTIKAVDPGDLKVRRGLTVRHLPGRPLSLCRQVLAEAEQTG</sequence>
<comment type="caution">
    <text evidence="2">The sequence shown here is derived from an EMBL/GenBank/DDBJ whole genome shotgun (WGS) entry which is preliminary data.</text>
</comment>
<proteinExistence type="predicted"/>
<feature type="transmembrane region" description="Helical" evidence="1">
    <location>
        <begin position="200"/>
        <end position="231"/>
    </location>
</feature>
<feature type="transmembrane region" description="Helical" evidence="1">
    <location>
        <begin position="350"/>
        <end position="370"/>
    </location>
</feature>
<keyword evidence="1" id="KW-1133">Transmembrane helix</keyword>
<dbReference type="EMBL" id="LQZG01000003">
    <property type="protein sequence ID" value="OAB87166.1"/>
    <property type="molecule type" value="Genomic_DNA"/>
</dbReference>
<keyword evidence="1" id="KW-0472">Membrane</keyword>
<keyword evidence="3" id="KW-1185">Reference proteome</keyword>
<gene>
    <name evidence="2" type="ORF">AWH69_12490</name>
</gene>
<feature type="transmembrane region" description="Helical" evidence="1">
    <location>
        <begin position="12"/>
        <end position="33"/>
    </location>
</feature>
<evidence type="ECO:0000313" key="3">
    <source>
        <dbReference type="Proteomes" id="UP000076976"/>
    </source>
</evidence>
<feature type="transmembrane region" description="Helical" evidence="1">
    <location>
        <begin position="105"/>
        <end position="126"/>
    </location>
</feature>
<organism evidence="2 3">
    <name type="scientific">Janibacter melonis</name>
    <dbReference type="NCBI Taxonomy" id="262209"/>
    <lineage>
        <taxon>Bacteria</taxon>
        <taxon>Bacillati</taxon>
        <taxon>Actinomycetota</taxon>
        <taxon>Actinomycetes</taxon>
        <taxon>Micrococcales</taxon>
        <taxon>Intrasporangiaceae</taxon>
        <taxon>Janibacter</taxon>
    </lineage>
</organism>
<name>A0A176QBX3_9MICO</name>